<feature type="transmembrane region" description="Helical" evidence="6">
    <location>
        <begin position="122"/>
        <end position="144"/>
    </location>
</feature>
<dbReference type="STRING" id="927083.DB32_003283"/>
<dbReference type="AlphaFoldDB" id="A0A0F6SF11"/>
<dbReference type="PANTHER" id="PTHR23291:SF50">
    <property type="entry name" value="PROTEIN LIFEGUARD 4"/>
    <property type="match status" value="1"/>
</dbReference>
<dbReference type="EMBL" id="CP011125">
    <property type="protein sequence ID" value="AKF06134.1"/>
    <property type="molecule type" value="Genomic_DNA"/>
</dbReference>
<feature type="transmembrane region" description="Helical" evidence="6">
    <location>
        <begin position="181"/>
        <end position="203"/>
    </location>
</feature>
<evidence type="ECO:0000313" key="7">
    <source>
        <dbReference type="EMBL" id="AKF06134.1"/>
    </source>
</evidence>
<sequence>MHLVGAIFAFVFLEAALFMTGIAQMVSETILGTGRFGWLAVLGGFIAVSWIADRWARSDAGQAMQYAGLGLYVVAEAVIFMPLLYIATLIDPSAIPTAGLVTLVLFGGLTGIVFLTRHDFSFLRGILGVAALGAFGVIICSALFGFTLGVLFSGAMVVLAGGYILYYTSNVLHHYRVDQHVAAALALFSSVALLFWYVLRIFLASRR</sequence>
<comment type="similarity">
    <text evidence="2 6">Belongs to the BI1 family.</text>
</comment>
<dbReference type="KEGG" id="samy:DB32_003283"/>
<dbReference type="PANTHER" id="PTHR23291">
    <property type="entry name" value="BAX INHIBITOR-RELATED"/>
    <property type="match status" value="1"/>
</dbReference>
<dbReference type="GO" id="GO:0005886">
    <property type="term" value="C:plasma membrane"/>
    <property type="evidence" value="ECO:0007669"/>
    <property type="project" value="TreeGrafter"/>
</dbReference>
<evidence type="ECO:0000256" key="6">
    <source>
        <dbReference type="RuleBase" id="RU004379"/>
    </source>
</evidence>
<proteinExistence type="inferred from homology"/>
<accession>A0A0F6SF11</accession>
<name>A0A0F6SF11_9BACT</name>
<feature type="transmembrane region" description="Helical" evidence="6">
    <location>
        <begin position="150"/>
        <end position="169"/>
    </location>
</feature>
<feature type="transmembrane region" description="Helical" evidence="6">
    <location>
        <begin position="93"/>
        <end position="115"/>
    </location>
</feature>
<evidence type="ECO:0000256" key="1">
    <source>
        <dbReference type="ARBA" id="ARBA00004141"/>
    </source>
</evidence>
<dbReference type="Proteomes" id="UP000034883">
    <property type="component" value="Chromosome"/>
</dbReference>
<evidence type="ECO:0000256" key="2">
    <source>
        <dbReference type="ARBA" id="ARBA00010350"/>
    </source>
</evidence>
<evidence type="ECO:0000313" key="8">
    <source>
        <dbReference type="Proteomes" id="UP000034883"/>
    </source>
</evidence>
<protein>
    <submittedName>
        <fullName evidence="7">Putative membrane protein</fullName>
    </submittedName>
</protein>
<comment type="subcellular location">
    <subcellularLocation>
        <location evidence="1">Membrane</location>
        <topology evidence="1">Multi-pass membrane protein</topology>
    </subcellularLocation>
</comment>
<keyword evidence="5 6" id="KW-0472">Membrane</keyword>
<evidence type="ECO:0000256" key="3">
    <source>
        <dbReference type="ARBA" id="ARBA00022692"/>
    </source>
</evidence>
<keyword evidence="8" id="KW-1185">Reference proteome</keyword>
<organism evidence="7 8">
    <name type="scientific">Sandaracinus amylolyticus</name>
    <dbReference type="NCBI Taxonomy" id="927083"/>
    <lineage>
        <taxon>Bacteria</taxon>
        <taxon>Pseudomonadati</taxon>
        <taxon>Myxococcota</taxon>
        <taxon>Polyangia</taxon>
        <taxon>Polyangiales</taxon>
        <taxon>Sandaracinaceae</taxon>
        <taxon>Sandaracinus</taxon>
    </lineage>
</organism>
<gene>
    <name evidence="7" type="ORF">DB32_003283</name>
</gene>
<reference evidence="7 8" key="1">
    <citation type="submission" date="2015-03" db="EMBL/GenBank/DDBJ databases">
        <title>Genome assembly of Sandaracinus amylolyticus DSM 53668.</title>
        <authorList>
            <person name="Sharma G."/>
            <person name="Subramanian S."/>
        </authorList>
    </citation>
    <scope>NUCLEOTIDE SEQUENCE [LARGE SCALE GENOMIC DNA]</scope>
    <source>
        <strain evidence="7 8">DSM 53668</strain>
    </source>
</reference>
<keyword evidence="3 6" id="KW-0812">Transmembrane</keyword>
<evidence type="ECO:0000256" key="5">
    <source>
        <dbReference type="ARBA" id="ARBA00023136"/>
    </source>
</evidence>
<dbReference type="InterPro" id="IPR006214">
    <property type="entry name" value="Bax_inhibitor_1-related"/>
</dbReference>
<feature type="transmembrane region" description="Helical" evidence="6">
    <location>
        <begin position="64"/>
        <end position="87"/>
    </location>
</feature>
<feature type="transmembrane region" description="Helical" evidence="6">
    <location>
        <begin position="35"/>
        <end position="52"/>
    </location>
</feature>
<keyword evidence="4 6" id="KW-1133">Transmembrane helix</keyword>
<dbReference type="Pfam" id="PF01027">
    <property type="entry name" value="Bax1-I"/>
    <property type="match status" value="1"/>
</dbReference>
<evidence type="ECO:0000256" key="4">
    <source>
        <dbReference type="ARBA" id="ARBA00022989"/>
    </source>
</evidence>